<dbReference type="OrthoDB" id="9805307at2"/>
<dbReference type="Gene3D" id="3.90.850.10">
    <property type="entry name" value="Fumarylacetoacetase-like, C-terminal domain"/>
    <property type="match status" value="1"/>
</dbReference>
<dbReference type="PANTHER" id="PTHR11820:SF90">
    <property type="entry name" value="FLUTATHIONE S-TRANSFERASE"/>
    <property type="match status" value="1"/>
</dbReference>
<dbReference type="Proteomes" id="UP000536534">
    <property type="component" value="Unassembled WGS sequence"/>
</dbReference>
<gene>
    <name evidence="3" type="ORF">GX576_11525</name>
</gene>
<accession>A0A7X7R938</accession>
<evidence type="ECO:0000313" key="4">
    <source>
        <dbReference type="Proteomes" id="UP000536534"/>
    </source>
</evidence>
<proteinExistence type="predicted"/>
<feature type="domain" description="Fumarylacetoacetase-like C-terminal" evidence="2">
    <location>
        <begin position="30"/>
        <end position="232"/>
    </location>
</feature>
<name>A0A7X7R938_9RHOO</name>
<dbReference type="RefSeq" id="WP_068807289.1">
    <property type="nucleotide sequence ID" value="NZ_MBFM01000003.1"/>
</dbReference>
<keyword evidence="1" id="KW-0479">Metal-binding</keyword>
<organism evidence="3 4">
    <name type="scientific">Thauera phenolivorans</name>
    <dbReference type="NCBI Taxonomy" id="1792543"/>
    <lineage>
        <taxon>Bacteria</taxon>
        <taxon>Pseudomonadati</taxon>
        <taxon>Pseudomonadota</taxon>
        <taxon>Betaproteobacteria</taxon>
        <taxon>Rhodocyclales</taxon>
        <taxon>Zoogloeaceae</taxon>
        <taxon>Thauera</taxon>
    </lineage>
</organism>
<evidence type="ECO:0000256" key="1">
    <source>
        <dbReference type="ARBA" id="ARBA00022723"/>
    </source>
</evidence>
<dbReference type="PANTHER" id="PTHR11820">
    <property type="entry name" value="ACYLPYRUVASE"/>
    <property type="match status" value="1"/>
</dbReference>
<dbReference type="InterPro" id="IPR011234">
    <property type="entry name" value="Fumarylacetoacetase-like_C"/>
</dbReference>
<dbReference type="AlphaFoldDB" id="A0A7X7R938"/>
<dbReference type="InterPro" id="IPR036663">
    <property type="entry name" value="Fumarylacetoacetase_C_sf"/>
</dbReference>
<evidence type="ECO:0000313" key="3">
    <source>
        <dbReference type="EMBL" id="NLF55003.1"/>
    </source>
</evidence>
<dbReference type="GO" id="GO:0018773">
    <property type="term" value="F:acetylpyruvate hydrolase activity"/>
    <property type="evidence" value="ECO:0007669"/>
    <property type="project" value="TreeGrafter"/>
</dbReference>
<sequence length="236" mass="25134">MNTINYLWTPPATASLPVRGTSARYPVKRIFLVGRNYHAHALEMGAPVDKASARPMYFTKSNSALVESGATVPYPPATADYHYEMELVVALGAPGFRVAPDAAGAMIYGYACGLDMTRRDLQAAARAKGHPWDVAKNVEQSAVISEIVPANELGVLSSGAITLALNGETRQSADLSDLIWSLPELIADLSTYYHLAPGDLIYTGTPEGVGEVRPGDRLHGRIAGVGEIELTIGAPE</sequence>
<protein>
    <submittedName>
        <fullName evidence="3">Fumarylacetoacetate hydrolase family protein</fullName>
    </submittedName>
</protein>
<keyword evidence="3" id="KW-0378">Hydrolase</keyword>
<dbReference type="SUPFAM" id="SSF56529">
    <property type="entry name" value="FAH"/>
    <property type="match status" value="1"/>
</dbReference>
<dbReference type="GO" id="GO:0046872">
    <property type="term" value="F:metal ion binding"/>
    <property type="evidence" value="ECO:0007669"/>
    <property type="project" value="UniProtKB-KW"/>
</dbReference>
<reference evidence="3 4" key="1">
    <citation type="journal article" date="2020" name="Biotechnol. Biofuels">
        <title>New insights from the biogas microbiome by comprehensive genome-resolved metagenomics of nearly 1600 species originating from multiple anaerobic digesters.</title>
        <authorList>
            <person name="Campanaro S."/>
            <person name="Treu L."/>
            <person name="Rodriguez-R L.M."/>
            <person name="Kovalovszki A."/>
            <person name="Ziels R.M."/>
            <person name="Maus I."/>
            <person name="Zhu X."/>
            <person name="Kougias P.G."/>
            <person name="Basile A."/>
            <person name="Luo G."/>
            <person name="Schluter A."/>
            <person name="Konstantinidis K.T."/>
            <person name="Angelidaki I."/>
        </authorList>
    </citation>
    <scope>NUCLEOTIDE SEQUENCE [LARGE SCALE GENOMIC DNA]</scope>
    <source>
        <strain evidence="3">AS06rmzACSIP_256</strain>
    </source>
</reference>
<comment type="caution">
    <text evidence="3">The sequence shown here is derived from an EMBL/GenBank/DDBJ whole genome shotgun (WGS) entry which is preliminary data.</text>
</comment>
<evidence type="ECO:0000259" key="2">
    <source>
        <dbReference type="Pfam" id="PF01557"/>
    </source>
</evidence>
<dbReference type="Pfam" id="PF01557">
    <property type="entry name" value="FAA_hydrolase"/>
    <property type="match status" value="1"/>
</dbReference>
<dbReference type="EMBL" id="JAAYYV010000310">
    <property type="protein sequence ID" value="NLF55003.1"/>
    <property type="molecule type" value="Genomic_DNA"/>
</dbReference>